<proteinExistence type="predicted"/>
<protein>
    <submittedName>
        <fullName evidence="5">Uncharacterized protein</fullName>
    </submittedName>
</protein>
<dbReference type="InterPro" id="IPR011992">
    <property type="entry name" value="EF-hand-dom_pair"/>
</dbReference>
<evidence type="ECO:0000259" key="3">
    <source>
        <dbReference type="PROSITE" id="PS50031"/>
    </source>
</evidence>
<feature type="region of interest" description="Disordered" evidence="2">
    <location>
        <begin position="320"/>
        <end position="341"/>
    </location>
</feature>
<organism evidence="5 6">
    <name type="scientific">Galdieria yellowstonensis</name>
    <dbReference type="NCBI Taxonomy" id="3028027"/>
    <lineage>
        <taxon>Eukaryota</taxon>
        <taxon>Rhodophyta</taxon>
        <taxon>Bangiophyceae</taxon>
        <taxon>Galdieriales</taxon>
        <taxon>Galdieriaceae</taxon>
        <taxon>Galdieria</taxon>
    </lineage>
</organism>
<dbReference type="GO" id="GO:0005886">
    <property type="term" value="C:plasma membrane"/>
    <property type="evidence" value="ECO:0007669"/>
    <property type="project" value="TreeGrafter"/>
</dbReference>
<sequence>MYTPGGWNQPYSYYNNTGYGGYLYNQQPRYGYPPPQGASLYGYQQPPPRPNPSHMMSYYPPPPSSFPQQQVNMAPALTFDGMSSEDMQQAQQEEKQRLFQFVKLSAFEESRYDELWRKASKGSPTVKGKSARDFLEHAVGLQRPTLKKIWSIADVNHRGELDRQEFFIALRLIAISQRGSDPSVYSLQRFSGMQLIPEFKWEADNEEHVSQQRRTSPQTGQKDDDSFKISEEQRAYYDQTFSELDWAHSGYISFSQAFDYFSQSGMADHLIQRILKLSDISGDERLDKLEFRVAAHLYLFASNGDQLPSELPYSLAMELNKGSSSERPSNEYPNHTSQDPETLRSHIADAKLQTEQTKRKVKEIQEKMARLRSEKKVLQDQIKSYDTEIQQIRSQLSDEQASYYVETSFFPNEMESRRMDGGDKISNKKSINKGTESLPSSGPTAEDLPPPPSYDEIVGSASPPTNSQGKSASPPTSDKSGKGGHFSMFSNVFSRRASEKKNQ</sequence>
<feature type="compositionally biased region" description="Polar residues" evidence="2">
    <location>
        <begin position="321"/>
        <end position="340"/>
    </location>
</feature>
<dbReference type="InterPro" id="IPR000261">
    <property type="entry name" value="EH_dom"/>
</dbReference>
<evidence type="ECO:0000259" key="4">
    <source>
        <dbReference type="PROSITE" id="PS50222"/>
    </source>
</evidence>
<evidence type="ECO:0000313" key="6">
    <source>
        <dbReference type="Proteomes" id="UP001300502"/>
    </source>
</evidence>
<feature type="compositionally biased region" description="Polar residues" evidence="2">
    <location>
        <begin position="428"/>
        <end position="443"/>
    </location>
</feature>
<dbReference type="Proteomes" id="UP001300502">
    <property type="component" value="Unassembled WGS sequence"/>
</dbReference>
<feature type="domain" description="EH" evidence="3">
    <location>
        <begin position="108"/>
        <end position="202"/>
    </location>
</feature>
<dbReference type="EMBL" id="JANCYU010000013">
    <property type="protein sequence ID" value="KAK4523332.1"/>
    <property type="molecule type" value="Genomic_DNA"/>
</dbReference>
<dbReference type="GO" id="GO:0005509">
    <property type="term" value="F:calcium ion binding"/>
    <property type="evidence" value="ECO:0007669"/>
    <property type="project" value="InterPro"/>
</dbReference>
<comment type="caution">
    <text evidence="5">The sequence shown here is derived from an EMBL/GenBank/DDBJ whole genome shotgun (WGS) entry which is preliminary data.</text>
</comment>
<feature type="compositionally biased region" description="Basic and acidic residues" evidence="2">
    <location>
        <begin position="414"/>
        <end position="426"/>
    </location>
</feature>
<feature type="region of interest" description="Disordered" evidence="2">
    <location>
        <begin position="33"/>
        <end position="58"/>
    </location>
</feature>
<dbReference type="PROSITE" id="PS50031">
    <property type="entry name" value="EH"/>
    <property type="match status" value="2"/>
</dbReference>
<feature type="coiled-coil region" evidence="1">
    <location>
        <begin position="347"/>
        <end position="395"/>
    </location>
</feature>
<dbReference type="CDD" id="cd00052">
    <property type="entry name" value="EH"/>
    <property type="match status" value="1"/>
</dbReference>
<reference evidence="5 6" key="1">
    <citation type="submission" date="2022-07" db="EMBL/GenBank/DDBJ databases">
        <title>Genome-wide signatures of adaptation to extreme environments.</title>
        <authorList>
            <person name="Cho C.H."/>
            <person name="Yoon H.S."/>
        </authorList>
    </citation>
    <scope>NUCLEOTIDE SEQUENCE [LARGE SCALE GENOMIC DNA]</scope>
    <source>
        <strain evidence="5 6">108.79 E11</strain>
    </source>
</reference>
<dbReference type="PANTHER" id="PTHR11216">
    <property type="entry name" value="EH DOMAIN"/>
    <property type="match status" value="1"/>
</dbReference>
<dbReference type="GO" id="GO:0006897">
    <property type="term" value="P:endocytosis"/>
    <property type="evidence" value="ECO:0007669"/>
    <property type="project" value="TreeGrafter"/>
</dbReference>
<dbReference type="AlphaFoldDB" id="A0AAV9I7Q0"/>
<dbReference type="SMART" id="SM00027">
    <property type="entry name" value="EH"/>
    <property type="match status" value="2"/>
</dbReference>
<dbReference type="SUPFAM" id="SSF47473">
    <property type="entry name" value="EF-hand"/>
    <property type="match status" value="2"/>
</dbReference>
<feature type="compositionally biased region" description="Polar residues" evidence="2">
    <location>
        <begin position="462"/>
        <end position="478"/>
    </location>
</feature>
<evidence type="ECO:0000256" key="2">
    <source>
        <dbReference type="SAM" id="MobiDB-lite"/>
    </source>
</evidence>
<dbReference type="InterPro" id="IPR002048">
    <property type="entry name" value="EF_hand_dom"/>
</dbReference>
<name>A0AAV9I7Q0_9RHOD</name>
<evidence type="ECO:0000256" key="1">
    <source>
        <dbReference type="SAM" id="Coils"/>
    </source>
</evidence>
<evidence type="ECO:0000313" key="5">
    <source>
        <dbReference type="EMBL" id="KAK4523332.1"/>
    </source>
</evidence>
<dbReference type="SMART" id="SM00054">
    <property type="entry name" value="EFh"/>
    <property type="match status" value="2"/>
</dbReference>
<dbReference type="Gene3D" id="1.10.238.10">
    <property type="entry name" value="EF-hand"/>
    <property type="match status" value="2"/>
</dbReference>
<feature type="domain" description="EF-hand" evidence="4">
    <location>
        <begin position="141"/>
        <end position="176"/>
    </location>
</feature>
<dbReference type="Pfam" id="PF12763">
    <property type="entry name" value="EH"/>
    <property type="match status" value="2"/>
</dbReference>
<feature type="domain" description="EH" evidence="3">
    <location>
        <begin position="233"/>
        <end position="322"/>
    </location>
</feature>
<keyword evidence="6" id="KW-1185">Reference proteome</keyword>
<gene>
    <name evidence="5" type="ORF">GAYE_PCTG50G1226</name>
</gene>
<dbReference type="GO" id="GO:0016197">
    <property type="term" value="P:endosomal transport"/>
    <property type="evidence" value="ECO:0007669"/>
    <property type="project" value="TreeGrafter"/>
</dbReference>
<feature type="region of interest" description="Disordered" evidence="2">
    <location>
        <begin position="206"/>
        <end position="227"/>
    </location>
</feature>
<feature type="region of interest" description="Disordered" evidence="2">
    <location>
        <begin position="414"/>
        <end position="503"/>
    </location>
</feature>
<keyword evidence="1" id="KW-0175">Coiled coil</keyword>
<dbReference type="GO" id="GO:0005737">
    <property type="term" value="C:cytoplasm"/>
    <property type="evidence" value="ECO:0007669"/>
    <property type="project" value="TreeGrafter"/>
</dbReference>
<dbReference type="PROSITE" id="PS50222">
    <property type="entry name" value="EF_HAND_2"/>
    <property type="match status" value="1"/>
</dbReference>
<accession>A0AAV9I7Q0</accession>